<dbReference type="InterPro" id="IPR018108">
    <property type="entry name" value="MCP_transmembrane"/>
</dbReference>
<evidence type="ECO:0000256" key="6">
    <source>
        <dbReference type="ARBA" id="ARBA00022692"/>
    </source>
</evidence>
<dbReference type="AlphaFoldDB" id="A0A165IZN5"/>
<keyword evidence="10" id="KW-0496">Mitochondrion</keyword>
<organism evidence="14 15">
    <name type="scientific">Xylona heveae (strain CBS 132557 / TC161)</name>
    <dbReference type="NCBI Taxonomy" id="1328760"/>
    <lineage>
        <taxon>Eukaryota</taxon>
        <taxon>Fungi</taxon>
        <taxon>Dikarya</taxon>
        <taxon>Ascomycota</taxon>
        <taxon>Pezizomycotina</taxon>
        <taxon>Xylonomycetes</taxon>
        <taxon>Xylonales</taxon>
        <taxon>Xylonaceae</taxon>
        <taxon>Xylona</taxon>
    </lineage>
</organism>
<evidence type="ECO:0000313" key="15">
    <source>
        <dbReference type="Proteomes" id="UP000076632"/>
    </source>
</evidence>
<keyword evidence="11 12" id="KW-0472">Membrane</keyword>
<evidence type="ECO:0000256" key="1">
    <source>
        <dbReference type="ARBA" id="ARBA00002238"/>
    </source>
</evidence>
<evidence type="ECO:0000256" key="12">
    <source>
        <dbReference type="PROSITE-ProRule" id="PRU00282"/>
    </source>
</evidence>
<evidence type="ECO:0000313" key="14">
    <source>
        <dbReference type="EMBL" id="KZF25592.1"/>
    </source>
</evidence>
<dbReference type="PROSITE" id="PS50920">
    <property type="entry name" value="SOLCAR"/>
    <property type="match status" value="3"/>
</dbReference>
<evidence type="ECO:0000256" key="3">
    <source>
        <dbReference type="ARBA" id="ARBA00006375"/>
    </source>
</evidence>
<evidence type="ECO:0000256" key="13">
    <source>
        <dbReference type="RuleBase" id="RU000488"/>
    </source>
</evidence>
<dbReference type="RefSeq" id="XP_018191147.1">
    <property type="nucleotide sequence ID" value="XM_018331929.1"/>
</dbReference>
<feature type="repeat" description="Solcar" evidence="12">
    <location>
        <begin position="15"/>
        <end position="112"/>
    </location>
</feature>
<dbReference type="GO" id="GO:0090422">
    <property type="term" value="F:thiamine pyrophosphate transmembrane transporter activity"/>
    <property type="evidence" value="ECO:0007669"/>
    <property type="project" value="UniProtKB-ARBA"/>
</dbReference>
<dbReference type="PRINTS" id="PR00926">
    <property type="entry name" value="MITOCARRIER"/>
</dbReference>
<evidence type="ECO:0000256" key="7">
    <source>
        <dbReference type="ARBA" id="ARBA00022737"/>
    </source>
</evidence>
<dbReference type="Pfam" id="PF00153">
    <property type="entry name" value="Mito_carr"/>
    <property type="match status" value="3"/>
</dbReference>
<proteinExistence type="inferred from homology"/>
<dbReference type="Gene3D" id="1.50.40.10">
    <property type="entry name" value="Mitochondrial carrier domain"/>
    <property type="match status" value="1"/>
</dbReference>
<evidence type="ECO:0000256" key="9">
    <source>
        <dbReference type="ARBA" id="ARBA00022989"/>
    </source>
</evidence>
<keyword evidence="5 13" id="KW-0813">Transport</keyword>
<keyword evidence="9" id="KW-1133">Transmembrane helix</keyword>
<evidence type="ECO:0000256" key="5">
    <source>
        <dbReference type="ARBA" id="ARBA00022448"/>
    </source>
</evidence>
<dbReference type="OMA" id="MYVCYGA"/>
<comment type="subcellular location">
    <subcellularLocation>
        <location evidence="2">Mitochondrion inner membrane</location>
        <topology evidence="2">Multi-pass membrane protein</topology>
    </subcellularLocation>
</comment>
<keyword evidence="8" id="KW-0999">Mitochondrion inner membrane</keyword>
<dbReference type="GO" id="GO:0005743">
    <property type="term" value="C:mitochondrial inner membrane"/>
    <property type="evidence" value="ECO:0007669"/>
    <property type="project" value="UniProtKB-SubCell"/>
</dbReference>
<keyword evidence="6 12" id="KW-0812">Transmembrane</keyword>
<dbReference type="STRING" id="1328760.A0A165IZN5"/>
<gene>
    <name evidence="14" type="ORF">L228DRAFT_244458</name>
</gene>
<feature type="repeat" description="Solcar" evidence="12">
    <location>
        <begin position="123"/>
        <end position="209"/>
    </location>
</feature>
<keyword evidence="7" id="KW-0677">Repeat</keyword>
<dbReference type="InterPro" id="IPR002067">
    <property type="entry name" value="MCP"/>
</dbReference>
<dbReference type="FunFam" id="1.50.40.10:FF:000011">
    <property type="entry name" value="Mitochondrial thiamine pyrophosphate carrier 1"/>
    <property type="match status" value="1"/>
</dbReference>
<accession>A0A165IZN5</accession>
<feature type="repeat" description="Solcar" evidence="12">
    <location>
        <begin position="216"/>
        <end position="311"/>
    </location>
</feature>
<sequence length="326" mass="35296">MSSSGKGEHQLKDEGSKLQVVTAGAIGGLVSRFCVAPLDIIKIRLQLQIHSLADPLNPVTKGSLARGAIATAKQVLRDEGIRGFWKGNVPAELLYIIYGGVQFSTYRGTATFLESLPTHASTPSSVETFISGAVAGGAATAATYPLDLLRTRFAAQGTERVYSTLRSGIRDIYHDEGIYGFYRGSVVGVGQILPYMGIFFAAYEQFRVTLSPLNLPFGSADATAGMLASVIAKSGTYPLDTVRKRLQVQGPSREKYVYHNIPVYKGTLGTIRAVLAKEGIRGLYRGLTISLIKTSPASAIMLWTYERSLELMQGMESIWTKQARTC</sequence>
<dbReference type="PANTHER" id="PTHR24089">
    <property type="entry name" value="SOLUTE CARRIER FAMILY 25"/>
    <property type="match status" value="1"/>
</dbReference>
<keyword evidence="15" id="KW-1185">Reference proteome</keyword>
<dbReference type="Proteomes" id="UP000076632">
    <property type="component" value="Unassembled WGS sequence"/>
</dbReference>
<dbReference type="FunCoup" id="A0A165IZN5">
    <property type="interactions" value="29"/>
</dbReference>
<dbReference type="InterPro" id="IPR023395">
    <property type="entry name" value="MCP_dom_sf"/>
</dbReference>
<dbReference type="GeneID" id="28897066"/>
<name>A0A165IZN5_XYLHT</name>
<comment type="function">
    <text evidence="1">Mitochondrial transporter that mediates uptake of thiamine pyrophosphate (ThPP) into mitochondria.</text>
</comment>
<evidence type="ECO:0000256" key="2">
    <source>
        <dbReference type="ARBA" id="ARBA00004448"/>
    </source>
</evidence>
<dbReference type="OrthoDB" id="18574at2759"/>
<dbReference type="InParanoid" id="A0A165IZN5"/>
<dbReference type="EMBL" id="KV407455">
    <property type="protein sequence ID" value="KZF25592.1"/>
    <property type="molecule type" value="Genomic_DNA"/>
</dbReference>
<dbReference type="SUPFAM" id="SSF103506">
    <property type="entry name" value="Mitochondrial carrier"/>
    <property type="match status" value="1"/>
</dbReference>
<evidence type="ECO:0000256" key="11">
    <source>
        <dbReference type="ARBA" id="ARBA00023136"/>
    </source>
</evidence>
<protein>
    <recommendedName>
        <fullName evidence="4">Mitochondrial thiamine pyrophosphate carrier 1</fullName>
    </recommendedName>
</protein>
<reference evidence="14 15" key="1">
    <citation type="journal article" date="2016" name="Fungal Biol.">
        <title>The genome of Xylona heveae provides a window into fungal endophytism.</title>
        <authorList>
            <person name="Gazis R."/>
            <person name="Kuo A."/>
            <person name="Riley R."/>
            <person name="LaButti K."/>
            <person name="Lipzen A."/>
            <person name="Lin J."/>
            <person name="Amirebrahimi M."/>
            <person name="Hesse C.N."/>
            <person name="Spatafora J.W."/>
            <person name="Henrissat B."/>
            <person name="Hainaut M."/>
            <person name="Grigoriev I.V."/>
            <person name="Hibbett D.S."/>
        </authorList>
    </citation>
    <scope>NUCLEOTIDE SEQUENCE [LARGE SCALE GENOMIC DNA]</scope>
    <source>
        <strain evidence="14 15">TC161</strain>
    </source>
</reference>
<evidence type="ECO:0000256" key="8">
    <source>
        <dbReference type="ARBA" id="ARBA00022792"/>
    </source>
</evidence>
<evidence type="ECO:0000256" key="10">
    <source>
        <dbReference type="ARBA" id="ARBA00023128"/>
    </source>
</evidence>
<comment type="similarity">
    <text evidence="3 13">Belongs to the mitochondrial carrier (TC 2.A.29) family.</text>
</comment>
<evidence type="ECO:0000256" key="4">
    <source>
        <dbReference type="ARBA" id="ARBA00021935"/>
    </source>
</evidence>